<protein>
    <recommendedName>
        <fullName evidence="4">Yip1 domain-containing protein</fullName>
    </recommendedName>
</protein>
<sequence length="179" mass="19468">MARSLEGAWRLFRNRPDGLTLLDRSVDGFWRSFTALLFVIPIDAISLLALSRIAVQPPFGQAILERLPTLAIDWIAFPIILALMAKPLGVTKTYVSYVVARNWAAPLSWIIVTIPILLQGAGFLGGQLAIIATIVSLMVAVRYHYLILRIALGVTVEVAVALVVVDLVVSFMIVAMTGG</sequence>
<feature type="transmembrane region" description="Helical" evidence="1">
    <location>
        <begin position="70"/>
        <end position="89"/>
    </location>
</feature>
<keyword evidence="1" id="KW-0472">Membrane</keyword>
<keyword evidence="1" id="KW-1133">Transmembrane helix</keyword>
<dbReference type="AlphaFoldDB" id="A0A8B2P693"/>
<gene>
    <name evidence="2" type="ORF">DLJ53_06465</name>
</gene>
<evidence type="ECO:0000256" key="1">
    <source>
        <dbReference type="SAM" id="Phobius"/>
    </source>
</evidence>
<feature type="transmembrane region" description="Helical" evidence="1">
    <location>
        <begin position="29"/>
        <end position="50"/>
    </location>
</feature>
<organism evidence="2 3">
    <name type="scientific">Acuticoccus sediminis</name>
    <dbReference type="NCBI Taxonomy" id="2184697"/>
    <lineage>
        <taxon>Bacteria</taxon>
        <taxon>Pseudomonadati</taxon>
        <taxon>Pseudomonadota</taxon>
        <taxon>Alphaproteobacteria</taxon>
        <taxon>Hyphomicrobiales</taxon>
        <taxon>Amorphaceae</taxon>
        <taxon>Acuticoccus</taxon>
    </lineage>
</organism>
<feature type="transmembrane region" description="Helical" evidence="1">
    <location>
        <begin position="109"/>
        <end position="139"/>
    </location>
</feature>
<name>A0A8B2P693_9HYPH</name>
<keyword evidence="3" id="KW-1185">Reference proteome</keyword>
<keyword evidence="1" id="KW-0812">Transmembrane</keyword>
<evidence type="ECO:0008006" key="4">
    <source>
        <dbReference type="Google" id="ProtNLM"/>
    </source>
</evidence>
<dbReference type="EMBL" id="QHHQ01000001">
    <property type="protein sequence ID" value="RAI04089.1"/>
    <property type="molecule type" value="Genomic_DNA"/>
</dbReference>
<comment type="caution">
    <text evidence="2">The sequence shown here is derived from an EMBL/GenBank/DDBJ whole genome shotgun (WGS) entry which is preliminary data.</text>
</comment>
<feature type="transmembrane region" description="Helical" evidence="1">
    <location>
        <begin position="146"/>
        <end position="176"/>
    </location>
</feature>
<proteinExistence type="predicted"/>
<evidence type="ECO:0000313" key="3">
    <source>
        <dbReference type="Proteomes" id="UP000249590"/>
    </source>
</evidence>
<evidence type="ECO:0000313" key="2">
    <source>
        <dbReference type="EMBL" id="RAI04089.1"/>
    </source>
</evidence>
<reference evidence="2 3" key="1">
    <citation type="submission" date="2018-05" db="EMBL/GenBank/DDBJ databases">
        <title>Acuticoccus sediminis sp. nov., isolated from deep-sea sediment of Indian Ocean.</title>
        <authorList>
            <person name="Liu X."/>
            <person name="Lai Q."/>
            <person name="Du Y."/>
            <person name="Sun F."/>
            <person name="Zhang X."/>
            <person name="Wang S."/>
            <person name="Shao Z."/>
        </authorList>
    </citation>
    <scope>NUCLEOTIDE SEQUENCE [LARGE SCALE GENOMIC DNA]</scope>
    <source>
        <strain evidence="2 3">PTG4-2</strain>
    </source>
</reference>
<dbReference type="Proteomes" id="UP000249590">
    <property type="component" value="Unassembled WGS sequence"/>
</dbReference>
<accession>A0A8B2P693</accession>